<organism evidence="2 3">
    <name type="scientific">Delftia lacustris</name>
    <dbReference type="NCBI Taxonomy" id="558537"/>
    <lineage>
        <taxon>Bacteria</taxon>
        <taxon>Pseudomonadati</taxon>
        <taxon>Pseudomonadota</taxon>
        <taxon>Betaproteobacteria</taxon>
        <taxon>Burkholderiales</taxon>
        <taxon>Comamonadaceae</taxon>
        <taxon>Delftia</taxon>
    </lineage>
</organism>
<feature type="compositionally biased region" description="Polar residues" evidence="1">
    <location>
        <begin position="305"/>
        <end position="321"/>
    </location>
</feature>
<dbReference type="EMBL" id="FNPE01000013">
    <property type="protein sequence ID" value="SDZ16973.1"/>
    <property type="molecule type" value="Genomic_DNA"/>
</dbReference>
<dbReference type="Proteomes" id="UP000183417">
    <property type="component" value="Unassembled WGS sequence"/>
</dbReference>
<feature type="region of interest" description="Disordered" evidence="1">
    <location>
        <begin position="241"/>
        <end position="345"/>
    </location>
</feature>
<dbReference type="RefSeq" id="WP_074922880.1">
    <property type="nucleotide sequence ID" value="NZ_CP141274.1"/>
</dbReference>
<feature type="region of interest" description="Disordered" evidence="1">
    <location>
        <begin position="62"/>
        <end position="83"/>
    </location>
</feature>
<feature type="compositionally biased region" description="Low complexity" evidence="1">
    <location>
        <begin position="256"/>
        <end position="289"/>
    </location>
</feature>
<feature type="compositionally biased region" description="Low complexity" evidence="1">
    <location>
        <begin position="512"/>
        <end position="521"/>
    </location>
</feature>
<evidence type="ECO:0000313" key="3">
    <source>
        <dbReference type="Proteomes" id="UP000183417"/>
    </source>
</evidence>
<feature type="compositionally biased region" description="Low complexity" evidence="1">
    <location>
        <begin position="141"/>
        <end position="158"/>
    </location>
</feature>
<evidence type="ECO:0000313" key="2">
    <source>
        <dbReference type="EMBL" id="SDZ16973.1"/>
    </source>
</evidence>
<accession>A0A1H3QUN0</accession>
<name>A0A1H3QUN0_9BURK</name>
<gene>
    <name evidence="2" type="ORF">SAMN05421547_113149</name>
</gene>
<proteinExistence type="predicted"/>
<dbReference type="GeneID" id="94692789"/>
<feature type="region of interest" description="Disordered" evidence="1">
    <location>
        <begin position="506"/>
        <end position="546"/>
    </location>
</feature>
<reference evidence="2 3" key="1">
    <citation type="submission" date="2016-10" db="EMBL/GenBank/DDBJ databases">
        <authorList>
            <person name="de Groot N.N."/>
        </authorList>
    </citation>
    <scope>NUCLEOTIDE SEQUENCE [LARGE SCALE GENOMIC DNA]</scope>
    <source>
        <strain evidence="2 3">LMG 24775</strain>
    </source>
</reference>
<sequence length="546" mass="55124">MAQTHSPAARRLLALGNGGHIRGPGSATSDSIDIRASDGEFILPADTVKAVGVKSLRDLVARTHEPTGRPARRGRYADGGAVMDDKTAKPNSFGDAAAAAKDSSVAQVSASGNVMASPSNTFPGNQMQGSSGASGMPASQAARIAATPPTAASAGMSAVDRSSAVAQIPTDGQRAAPAADGSQDRWSNTEAGRNFANIASALPGSAGAFMPMVTRTGGAISGGIDAATRLLAAGAGSSAASAAMGAEPGGLNVAQPATPARPTDPTASTPAPAGTASPGADTTAQPAQPGGAGGIRRIDRPGQSPLYTNLADSSSDLQSFTARPAGGPSAQNMAAADALAGRQQDESLQRVQAAQYRAEVAARNSPEALRQRAMDTLASRQIGSRRAAELLLGAANSMDANATQRSRDAADAQRNTSADNLARQEFGLKQTAAGFQNRSAERLETAQNDVAAAKTPEQMRTARQRLLALGGKDEGRWKAVALQGGTDALGNKTDSILGAVNEGTGEMRRMGAPAPAAQAPAEGTRVRGKDGRLYEVRGGQPVPLGN</sequence>
<protein>
    <submittedName>
        <fullName evidence="2">Uncharacterized protein</fullName>
    </submittedName>
</protein>
<evidence type="ECO:0000256" key="1">
    <source>
        <dbReference type="SAM" id="MobiDB-lite"/>
    </source>
</evidence>
<feature type="region of interest" description="Disordered" evidence="1">
    <location>
        <begin position="116"/>
        <end position="188"/>
    </location>
</feature>
<feature type="compositionally biased region" description="Basic and acidic residues" evidence="1">
    <location>
        <begin position="524"/>
        <end position="535"/>
    </location>
</feature>
<dbReference type="AlphaFoldDB" id="A0A1H3QUN0"/>
<feature type="compositionally biased region" description="Polar residues" evidence="1">
    <location>
        <begin position="116"/>
        <end position="133"/>
    </location>
</feature>
<feature type="region of interest" description="Disordered" evidence="1">
    <location>
        <begin position="1"/>
        <end position="28"/>
    </location>
</feature>